<comment type="catalytic activity">
    <reaction evidence="13">
        <text>9-octadecanoyloxy-octadecanoate + H2O = 9-hydroxy-octadecanoate + octadecanoate + H(+)</text>
        <dbReference type="Rhea" id="RHEA:52096"/>
        <dbReference type="ChEBI" id="CHEBI:15377"/>
        <dbReference type="ChEBI" id="CHEBI:15378"/>
        <dbReference type="ChEBI" id="CHEBI:25629"/>
        <dbReference type="ChEBI" id="CHEBI:136286"/>
        <dbReference type="ChEBI" id="CHEBI:136373"/>
    </reaction>
    <physiologicalReaction direction="left-to-right" evidence="13">
        <dbReference type="Rhea" id="RHEA:52097"/>
    </physiologicalReaction>
</comment>
<evidence type="ECO:0000256" key="11">
    <source>
        <dbReference type="ARBA" id="ARBA00048701"/>
    </source>
</evidence>
<gene>
    <name evidence="18" type="ORF">DIATSA_LOCUS2734</name>
</gene>
<comment type="catalytic activity">
    <reaction evidence="11">
        <text>12-(9Z-octadecenoyloxy)-octadecanoate + H2O = 12-hydroxyoctadecanoate + (9Z)-octadecenoate + H(+)</text>
        <dbReference type="Rhea" id="RHEA:52060"/>
        <dbReference type="ChEBI" id="CHEBI:15377"/>
        <dbReference type="ChEBI" id="CHEBI:15378"/>
        <dbReference type="ChEBI" id="CHEBI:30823"/>
        <dbReference type="ChEBI" id="CHEBI:84201"/>
        <dbReference type="ChEBI" id="CHEBI:136302"/>
    </reaction>
    <physiologicalReaction direction="left-to-right" evidence="11">
        <dbReference type="Rhea" id="RHEA:52061"/>
    </physiologicalReaction>
</comment>
<comment type="catalytic activity">
    <reaction evidence="16">
        <text>12-(9Z-hexadecenoyloxy)-octadecanoate + H2O = 12-hydroxyoctadecanoate + (9Z)-hexadecenoate + H(+)</text>
        <dbReference type="Rhea" id="RHEA:52072"/>
        <dbReference type="ChEBI" id="CHEBI:15377"/>
        <dbReference type="ChEBI" id="CHEBI:15378"/>
        <dbReference type="ChEBI" id="CHEBI:32372"/>
        <dbReference type="ChEBI" id="CHEBI:84201"/>
        <dbReference type="ChEBI" id="CHEBI:136312"/>
    </reaction>
    <physiologicalReaction direction="left-to-right" evidence="16">
        <dbReference type="Rhea" id="RHEA:52073"/>
    </physiologicalReaction>
</comment>
<comment type="catalytic activity">
    <reaction evidence="15">
        <text>13-(9Z-hexadecenoyloxy)-octadecanoate + H2O = 13-hydroxy-octadecanoate + (9Z)-hexadecenoate + H(+)</text>
        <dbReference type="Rhea" id="RHEA:52076"/>
        <dbReference type="ChEBI" id="CHEBI:15377"/>
        <dbReference type="ChEBI" id="CHEBI:15378"/>
        <dbReference type="ChEBI" id="CHEBI:32372"/>
        <dbReference type="ChEBI" id="CHEBI:136304"/>
        <dbReference type="ChEBI" id="CHEBI:136315"/>
    </reaction>
    <physiologicalReaction direction="left-to-right" evidence="15">
        <dbReference type="Rhea" id="RHEA:52077"/>
    </physiologicalReaction>
</comment>
<comment type="catalytic activity">
    <reaction evidence="7">
        <text>12-hexadecanoyloxy-octadecanoate + H2O = 12-hydroxyoctadecanoate + hexadecanoate + H(+)</text>
        <dbReference type="Rhea" id="RHEA:52056"/>
        <dbReference type="ChEBI" id="CHEBI:7896"/>
        <dbReference type="ChEBI" id="CHEBI:15377"/>
        <dbReference type="ChEBI" id="CHEBI:15378"/>
        <dbReference type="ChEBI" id="CHEBI:83677"/>
        <dbReference type="ChEBI" id="CHEBI:84201"/>
    </reaction>
    <physiologicalReaction direction="left-to-right" evidence="7">
        <dbReference type="Rhea" id="RHEA:52057"/>
    </physiologicalReaction>
</comment>
<comment type="similarity">
    <text evidence="3">Belongs to the AIG1 family.</text>
</comment>
<comment type="catalytic activity">
    <reaction evidence="12">
        <text>9-(9Z-octadecenoyloxy)-octadecanoate + H2O = 9-hydroxy-octadecanoate + (9Z)-octadecenoate + H(+)</text>
        <dbReference type="Rhea" id="RHEA:52048"/>
        <dbReference type="ChEBI" id="CHEBI:15377"/>
        <dbReference type="ChEBI" id="CHEBI:15378"/>
        <dbReference type="ChEBI" id="CHEBI:30823"/>
        <dbReference type="ChEBI" id="CHEBI:136282"/>
        <dbReference type="ChEBI" id="CHEBI:136286"/>
    </reaction>
    <physiologicalReaction direction="left-to-right" evidence="12">
        <dbReference type="Rhea" id="RHEA:52049"/>
    </physiologicalReaction>
</comment>
<evidence type="ECO:0000256" key="4">
    <source>
        <dbReference type="ARBA" id="ARBA00022692"/>
    </source>
</evidence>
<dbReference type="PANTHER" id="PTHR10989">
    <property type="entry name" value="ANDROGEN-INDUCED PROTEIN 1-RELATED"/>
    <property type="match status" value="1"/>
</dbReference>
<comment type="catalytic activity">
    <reaction evidence="9">
        <text>9-hexadecanoyloxy-octadecanoate + H2O = 9-hydroxy-octadecanoate + hexadecanoate + H(+)</text>
        <dbReference type="Rhea" id="RHEA:52052"/>
        <dbReference type="ChEBI" id="CHEBI:7896"/>
        <dbReference type="ChEBI" id="CHEBI:15377"/>
        <dbReference type="ChEBI" id="CHEBI:15378"/>
        <dbReference type="ChEBI" id="CHEBI:83670"/>
        <dbReference type="ChEBI" id="CHEBI:136286"/>
    </reaction>
    <physiologicalReaction direction="left-to-right" evidence="9">
        <dbReference type="Rhea" id="RHEA:52053"/>
    </physiologicalReaction>
</comment>
<evidence type="ECO:0000256" key="17">
    <source>
        <dbReference type="SAM" id="Phobius"/>
    </source>
</evidence>
<keyword evidence="4 17" id="KW-0812">Transmembrane</keyword>
<feature type="transmembrane region" description="Helical" evidence="17">
    <location>
        <begin position="156"/>
        <end position="174"/>
    </location>
</feature>
<comment type="catalytic activity">
    <reaction evidence="8">
        <text>13-octadecanoyloxy-octadecanoate + H2O = 13-hydroxy-octadecanoate + octadecanoate + H(+)</text>
        <dbReference type="Rhea" id="RHEA:52084"/>
        <dbReference type="ChEBI" id="CHEBI:15377"/>
        <dbReference type="ChEBI" id="CHEBI:15378"/>
        <dbReference type="ChEBI" id="CHEBI:25629"/>
        <dbReference type="ChEBI" id="CHEBI:136304"/>
        <dbReference type="ChEBI" id="CHEBI:136335"/>
    </reaction>
    <physiologicalReaction direction="left-to-right" evidence="8">
        <dbReference type="Rhea" id="RHEA:52085"/>
    </physiologicalReaction>
</comment>
<reference evidence="18" key="2">
    <citation type="submission" date="2022-10" db="EMBL/GenBank/DDBJ databases">
        <authorList>
            <consortium name="ENA_rothamsted_submissions"/>
            <consortium name="culmorum"/>
            <person name="King R."/>
        </authorList>
    </citation>
    <scope>NUCLEOTIDE SEQUENCE</scope>
</reference>
<reference evidence="18" key="1">
    <citation type="submission" date="2021-12" db="EMBL/GenBank/DDBJ databases">
        <authorList>
            <person name="King R."/>
        </authorList>
    </citation>
    <scope>NUCLEOTIDE SEQUENCE</scope>
</reference>
<name>A0A9P0FYX2_9NEOP</name>
<protein>
    <submittedName>
        <fullName evidence="18">Uncharacterized protein</fullName>
    </submittedName>
</protein>
<comment type="catalytic activity">
    <reaction evidence="1">
        <text>9-(9Z-hexadecenoyloxy)-octadecanoate + H2O = (9Z)-hexadecenoate + 9-hydroxy-octadecanoate + H(+)</text>
        <dbReference type="Rhea" id="RHEA:52068"/>
        <dbReference type="ChEBI" id="CHEBI:15377"/>
        <dbReference type="ChEBI" id="CHEBI:15378"/>
        <dbReference type="ChEBI" id="CHEBI:32372"/>
        <dbReference type="ChEBI" id="CHEBI:136286"/>
        <dbReference type="ChEBI" id="CHEBI:136309"/>
    </reaction>
    <physiologicalReaction direction="left-to-right" evidence="1">
        <dbReference type="Rhea" id="RHEA:52069"/>
    </physiologicalReaction>
</comment>
<evidence type="ECO:0000256" key="10">
    <source>
        <dbReference type="ARBA" id="ARBA00048680"/>
    </source>
</evidence>
<keyword evidence="5 17" id="KW-1133">Transmembrane helix</keyword>
<evidence type="ECO:0000256" key="6">
    <source>
        <dbReference type="ARBA" id="ARBA00023136"/>
    </source>
</evidence>
<comment type="subcellular location">
    <subcellularLocation>
        <location evidence="2">Endomembrane system</location>
        <topology evidence="2">Multi-pass membrane protein</topology>
    </subcellularLocation>
</comment>
<dbReference type="PANTHER" id="PTHR10989:SF16">
    <property type="entry name" value="AT02829P-RELATED"/>
    <property type="match status" value="1"/>
</dbReference>
<evidence type="ECO:0000256" key="14">
    <source>
        <dbReference type="ARBA" id="ARBA00049296"/>
    </source>
</evidence>
<accession>A0A9P0FYX2</accession>
<dbReference type="InterPro" id="IPR006838">
    <property type="entry name" value="ADTRP_AIG1"/>
</dbReference>
<evidence type="ECO:0000256" key="13">
    <source>
        <dbReference type="ARBA" id="ARBA00049221"/>
    </source>
</evidence>
<feature type="transmembrane region" description="Helical" evidence="17">
    <location>
        <begin position="85"/>
        <end position="105"/>
    </location>
</feature>
<evidence type="ECO:0000256" key="2">
    <source>
        <dbReference type="ARBA" id="ARBA00004127"/>
    </source>
</evidence>
<evidence type="ECO:0000256" key="15">
    <source>
        <dbReference type="ARBA" id="ARBA00049322"/>
    </source>
</evidence>
<dbReference type="EMBL" id="OU893343">
    <property type="protein sequence ID" value="CAH0749238.1"/>
    <property type="molecule type" value="Genomic_DNA"/>
</dbReference>
<organism evidence="18 19">
    <name type="scientific">Diatraea saccharalis</name>
    <name type="common">sugarcane borer</name>
    <dbReference type="NCBI Taxonomy" id="40085"/>
    <lineage>
        <taxon>Eukaryota</taxon>
        <taxon>Metazoa</taxon>
        <taxon>Ecdysozoa</taxon>
        <taxon>Arthropoda</taxon>
        <taxon>Hexapoda</taxon>
        <taxon>Insecta</taxon>
        <taxon>Pterygota</taxon>
        <taxon>Neoptera</taxon>
        <taxon>Endopterygota</taxon>
        <taxon>Lepidoptera</taxon>
        <taxon>Glossata</taxon>
        <taxon>Ditrysia</taxon>
        <taxon>Pyraloidea</taxon>
        <taxon>Crambidae</taxon>
        <taxon>Crambinae</taxon>
        <taxon>Diatraea</taxon>
    </lineage>
</organism>
<keyword evidence="6 17" id="KW-0472">Membrane</keyword>
<evidence type="ECO:0000256" key="9">
    <source>
        <dbReference type="ARBA" id="ARBA00047863"/>
    </source>
</evidence>
<dbReference type="AlphaFoldDB" id="A0A9P0FYX2"/>
<dbReference type="Pfam" id="PF04750">
    <property type="entry name" value="Far-17a_AIG1"/>
    <property type="match status" value="1"/>
</dbReference>
<evidence type="ECO:0000256" key="7">
    <source>
        <dbReference type="ARBA" id="ARBA00047368"/>
    </source>
</evidence>
<evidence type="ECO:0000256" key="16">
    <source>
        <dbReference type="ARBA" id="ARBA00049428"/>
    </source>
</evidence>
<dbReference type="GO" id="GO:0016020">
    <property type="term" value="C:membrane"/>
    <property type="evidence" value="ECO:0007669"/>
    <property type="project" value="InterPro"/>
</dbReference>
<keyword evidence="19" id="KW-1185">Reference proteome</keyword>
<dbReference type="OrthoDB" id="1898221at2759"/>
<sequence>MLLPLFHISVVSFYVYSLWYDQQYLDLPLPAKGYEVMPYKGRLMFLTMWTFILQTIYFFVSFLNDLIGSNDASPKKRPLIRMFKDALFGLAFPMAIYVGISFWSIYHFDKELIFPEKIAKIFPPWLNHTYHSFIVLFIVLELIFTNKTYLSRKVGLVLAFTYFVSYLVWMHILFERTGVWPYPIFNVLNLPARLVFFAVSIAGGLYLYIVGEKLNSFVSTSCKKKVDVKQKRR</sequence>
<evidence type="ECO:0000256" key="5">
    <source>
        <dbReference type="ARBA" id="ARBA00022989"/>
    </source>
</evidence>
<evidence type="ECO:0000256" key="3">
    <source>
        <dbReference type="ARBA" id="ARBA00009300"/>
    </source>
</evidence>
<evidence type="ECO:0000256" key="1">
    <source>
        <dbReference type="ARBA" id="ARBA00000923"/>
    </source>
</evidence>
<evidence type="ECO:0000313" key="19">
    <source>
        <dbReference type="Proteomes" id="UP001153714"/>
    </source>
</evidence>
<dbReference type="GO" id="GO:0012505">
    <property type="term" value="C:endomembrane system"/>
    <property type="evidence" value="ECO:0007669"/>
    <property type="project" value="UniProtKB-SubCell"/>
</dbReference>
<evidence type="ECO:0000313" key="18">
    <source>
        <dbReference type="EMBL" id="CAH0749238.1"/>
    </source>
</evidence>
<feature type="transmembrane region" description="Helical" evidence="17">
    <location>
        <begin position="194"/>
        <end position="211"/>
    </location>
</feature>
<feature type="transmembrane region" description="Helical" evidence="17">
    <location>
        <begin position="41"/>
        <end position="64"/>
    </location>
</feature>
<evidence type="ECO:0000256" key="8">
    <source>
        <dbReference type="ARBA" id="ARBA00047427"/>
    </source>
</evidence>
<comment type="catalytic activity">
    <reaction evidence="14">
        <text>13-(9Z-octadecenoyloxy)-octadecanoate + H2O = 13-hydroxy-octadecanoate + (9Z)-octadecenoate + H(+)</text>
        <dbReference type="Rhea" id="RHEA:52064"/>
        <dbReference type="ChEBI" id="CHEBI:15377"/>
        <dbReference type="ChEBI" id="CHEBI:15378"/>
        <dbReference type="ChEBI" id="CHEBI:30823"/>
        <dbReference type="ChEBI" id="CHEBI:136303"/>
        <dbReference type="ChEBI" id="CHEBI:136304"/>
    </reaction>
    <physiologicalReaction direction="left-to-right" evidence="14">
        <dbReference type="Rhea" id="RHEA:52065"/>
    </physiologicalReaction>
</comment>
<proteinExistence type="inferred from homology"/>
<evidence type="ECO:0000256" key="12">
    <source>
        <dbReference type="ARBA" id="ARBA00048800"/>
    </source>
</evidence>
<dbReference type="Proteomes" id="UP001153714">
    <property type="component" value="Chromosome 12"/>
</dbReference>
<comment type="catalytic activity">
    <reaction evidence="10">
        <text>12-octadecanoyloxy-octadecanoate + H2O = 12-hydroxyoctadecanoate + octadecanoate + H(+)</text>
        <dbReference type="Rhea" id="RHEA:52080"/>
        <dbReference type="ChEBI" id="CHEBI:15377"/>
        <dbReference type="ChEBI" id="CHEBI:15378"/>
        <dbReference type="ChEBI" id="CHEBI:25629"/>
        <dbReference type="ChEBI" id="CHEBI:84201"/>
        <dbReference type="ChEBI" id="CHEBI:136330"/>
    </reaction>
    <physiologicalReaction direction="left-to-right" evidence="10">
        <dbReference type="Rhea" id="RHEA:52081"/>
    </physiologicalReaction>
</comment>
<feature type="transmembrane region" description="Helical" evidence="17">
    <location>
        <begin position="125"/>
        <end position="144"/>
    </location>
</feature>